<dbReference type="Pfam" id="PF12697">
    <property type="entry name" value="Abhydrolase_6"/>
    <property type="match status" value="1"/>
</dbReference>
<sequence>MIWTMMAAVVKSAAVASAVTIAGPQGPLAGTLLDARSEAERRAPVVVVIPGSGPTDRDGNSPLGMTAASYRLLAEALAARGVSTLRIDKRGMFGSKAAVADANAVTIADYAADAHRWAAEAAKRTGGRCAWLLGHSEGGLVALKAAQDPRGLCGVILVAAPGRPLGAVMREQLRANPANAPLLSPALAAIDALESGKRVDPATLPPPLDALFRAEVQGFLIDAFAQDPVKLAARITLPVLIVQGDRDLQVAVADAQALAKADPKATLAIVPGVNHVLKAVGEDRAANLAAYADPSLPVAPAVVDAIAKAAGR</sequence>
<evidence type="ECO:0000256" key="1">
    <source>
        <dbReference type="SAM" id="SignalP"/>
    </source>
</evidence>
<proteinExistence type="predicted"/>
<dbReference type="Proteomes" id="UP000763641">
    <property type="component" value="Unassembled WGS sequence"/>
</dbReference>
<keyword evidence="3" id="KW-0378">Hydrolase</keyword>
<dbReference type="EMBL" id="JAFEMC010000003">
    <property type="protein sequence ID" value="MBM6576683.1"/>
    <property type="molecule type" value="Genomic_DNA"/>
</dbReference>
<evidence type="ECO:0000259" key="2">
    <source>
        <dbReference type="Pfam" id="PF12697"/>
    </source>
</evidence>
<evidence type="ECO:0000313" key="3">
    <source>
        <dbReference type="EMBL" id="MBM6576683.1"/>
    </source>
</evidence>
<gene>
    <name evidence="3" type="ORF">ILT43_09880</name>
</gene>
<dbReference type="InterPro" id="IPR029058">
    <property type="entry name" value="AB_hydrolase_fold"/>
</dbReference>
<feature type="signal peptide" evidence="1">
    <location>
        <begin position="1"/>
        <end position="18"/>
    </location>
</feature>
<organism evidence="3 4">
    <name type="scientific">Sphingomonas longa</name>
    <dbReference type="NCBI Taxonomy" id="2778730"/>
    <lineage>
        <taxon>Bacteria</taxon>
        <taxon>Pseudomonadati</taxon>
        <taxon>Pseudomonadota</taxon>
        <taxon>Alphaproteobacteria</taxon>
        <taxon>Sphingomonadales</taxon>
        <taxon>Sphingomonadaceae</taxon>
        <taxon>Sphingomonas</taxon>
    </lineage>
</organism>
<feature type="domain" description="AB hydrolase-1" evidence="2">
    <location>
        <begin position="46"/>
        <end position="287"/>
    </location>
</feature>
<name>A0ABS2D6X5_9SPHN</name>
<dbReference type="Gene3D" id="3.40.50.1820">
    <property type="entry name" value="alpha/beta hydrolase"/>
    <property type="match status" value="1"/>
</dbReference>
<dbReference type="GO" id="GO:0016787">
    <property type="term" value="F:hydrolase activity"/>
    <property type="evidence" value="ECO:0007669"/>
    <property type="project" value="UniProtKB-KW"/>
</dbReference>
<accession>A0ABS2D6X5</accession>
<dbReference type="PANTHER" id="PTHR43265">
    <property type="entry name" value="ESTERASE ESTD"/>
    <property type="match status" value="1"/>
</dbReference>
<feature type="chain" id="PRO_5045755969" evidence="1">
    <location>
        <begin position="19"/>
        <end position="312"/>
    </location>
</feature>
<keyword evidence="1" id="KW-0732">Signal</keyword>
<protein>
    <submittedName>
        <fullName evidence="3">Alpha/beta fold hydrolase</fullName>
    </submittedName>
</protein>
<dbReference type="InterPro" id="IPR053145">
    <property type="entry name" value="AB_hydrolase_Est10"/>
</dbReference>
<reference evidence="3 4" key="1">
    <citation type="submission" date="2020-12" db="EMBL/GenBank/DDBJ databases">
        <title>Sphingomonas sp.</title>
        <authorList>
            <person name="Kim M.K."/>
        </authorList>
    </citation>
    <scope>NUCLEOTIDE SEQUENCE [LARGE SCALE GENOMIC DNA]</scope>
    <source>
        <strain evidence="3 4">BT552</strain>
    </source>
</reference>
<dbReference type="RefSeq" id="WP_204198803.1">
    <property type="nucleotide sequence ID" value="NZ_JAFEMC010000003.1"/>
</dbReference>
<dbReference type="SUPFAM" id="SSF53474">
    <property type="entry name" value="alpha/beta-Hydrolases"/>
    <property type="match status" value="1"/>
</dbReference>
<dbReference type="PANTHER" id="PTHR43265:SF1">
    <property type="entry name" value="ESTERASE ESTD"/>
    <property type="match status" value="1"/>
</dbReference>
<dbReference type="InterPro" id="IPR000073">
    <property type="entry name" value="AB_hydrolase_1"/>
</dbReference>
<keyword evidence="4" id="KW-1185">Reference proteome</keyword>
<evidence type="ECO:0000313" key="4">
    <source>
        <dbReference type="Proteomes" id="UP000763641"/>
    </source>
</evidence>
<comment type="caution">
    <text evidence="3">The sequence shown here is derived from an EMBL/GenBank/DDBJ whole genome shotgun (WGS) entry which is preliminary data.</text>
</comment>